<reference evidence="1" key="1">
    <citation type="submission" date="2020-12" db="EMBL/GenBank/DDBJ databases">
        <title>Metabolic potential, ecology and presence of endohyphal bacteria is reflected in genomic diversity of Mucoromycotina.</title>
        <authorList>
            <person name="Muszewska A."/>
            <person name="Okrasinska A."/>
            <person name="Steczkiewicz K."/>
            <person name="Drgas O."/>
            <person name="Orlowska M."/>
            <person name="Perlinska-Lenart U."/>
            <person name="Aleksandrzak-Piekarczyk T."/>
            <person name="Szatraj K."/>
            <person name="Zielenkiewicz U."/>
            <person name="Pilsyk S."/>
            <person name="Malc E."/>
            <person name="Mieczkowski P."/>
            <person name="Kruszewska J.S."/>
            <person name="Biernat P."/>
            <person name="Pawlowska J."/>
        </authorList>
    </citation>
    <scope>NUCLEOTIDE SEQUENCE</scope>
    <source>
        <strain evidence="1">WA0000017839</strain>
    </source>
</reference>
<name>A0A8H7URP2_9FUNG</name>
<dbReference type="Proteomes" id="UP000603453">
    <property type="component" value="Unassembled WGS sequence"/>
</dbReference>
<sequence length="173" mass="19468">MLQQTVPKLLKAQTDLYQFISQEAGNPALLVTQSHPPVKYEEQSSFKNCKSAHSCDTPFEAVIDLDHHPLGVHQNIIRKFASFNAYPASTDCASADYRLRHNMTVDSGNRYGVHKTHFLPWINQAINFLRAELGQKILHSYCDPLGNSFLLASSSETFGICRISELLLQAYDI</sequence>
<proteinExistence type="predicted"/>
<organism evidence="1 2">
    <name type="scientific">Mucor saturninus</name>
    <dbReference type="NCBI Taxonomy" id="64648"/>
    <lineage>
        <taxon>Eukaryota</taxon>
        <taxon>Fungi</taxon>
        <taxon>Fungi incertae sedis</taxon>
        <taxon>Mucoromycota</taxon>
        <taxon>Mucoromycotina</taxon>
        <taxon>Mucoromycetes</taxon>
        <taxon>Mucorales</taxon>
        <taxon>Mucorineae</taxon>
        <taxon>Mucoraceae</taxon>
        <taxon>Mucor</taxon>
    </lineage>
</organism>
<dbReference type="AlphaFoldDB" id="A0A8H7URP2"/>
<evidence type="ECO:0000313" key="1">
    <source>
        <dbReference type="EMBL" id="KAG2196071.1"/>
    </source>
</evidence>
<gene>
    <name evidence="1" type="ORF">INT47_008165</name>
</gene>
<comment type="caution">
    <text evidence="1">The sequence shown here is derived from an EMBL/GenBank/DDBJ whole genome shotgun (WGS) entry which is preliminary data.</text>
</comment>
<keyword evidence="2" id="KW-1185">Reference proteome</keyword>
<dbReference type="EMBL" id="JAEPRD010000154">
    <property type="protein sequence ID" value="KAG2196071.1"/>
    <property type="molecule type" value="Genomic_DNA"/>
</dbReference>
<protein>
    <submittedName>
        <fullName evidence="1">Uncharacterized protein</fullName>
    </submittedName>
</protein>
<evidence type="ECO:0000313" key="2">
    <source>
        <dbReference type="Proteomes" id="UP000603453"/>
    </source>
</evidence>
<accession>A0A8H7URP2</accession>